<dbReference type="EMBL" id="BAAAYU010000001">
    <property type="protein sequence ID" value="GAA3623151.1"/>
    <property type="molecule type" value="Genomic_DNA"/>
</dbReference>
<organism evidence="1 2">
    <name type="scientific">Microbacterium awajiense</name>
    <dbReference type="NCBI Taxonomy" id="415214"/>
    <lineage>
        <taxon>Bacteria</taxon>
        <taxon>Bacillati</taxon>
        <taxon>Actinomycetota</taxon>
        <taxon>Actinomycetes</taxon>
        <taxon>Micrococcales</taxon>
        <taxon>Microbacteriaceae</taxon>
        <taxon>Microbacterium</taxon>
    </lineage>
</organism>
<accession>A0ABP7A1I7</accession>
<gene>
    <name evidence="1" type="ORF">GCM10022200_01710</name>
</gene>
<dbReference type="Proteomes" id="UP001501697">
    <property type="component" value="Unassembled WGS sequence"/>
</dbReference>
<reference evidence="2" key="1">
    <citation type="journal article" date="2019" name="Int. J. Syst. Evol. Microbiol.">
        <title>The Global Catalogue of Microorganisms (GCM) 10K type strain sequencing project: providing services to taxonomists for standard genome sequencing and annotation.</title>
        <authorList>
            <consortium name="The Broad Institute Genomics Platform"/>
            <consortium name="The Broad Institute Genome Sequencing Center for Infectious Disease"/>
            <person name="Wu L."/>
            <person name="Ma J."/>
        </authorList>
    </citation>
    <scope>NUCLEOTIDE SEQUENCE [LARGE SCALE GENOMIC DNA]</scope>
    <source>
        <strain evidence="2">JCM 16544</strain>
    </source>
</reference>
<protein>
    <submittedName>
        <fullName evidence="1">Uncharacterized protein</fullName>
    </submittedName>
</protein>
<comment type="caution">
    <text evidence="1">The sequence shown here is derived from an EMBL/GenBank/DDBJ whole genome shotgun (WGS) entry which is preliminary data.</text>
</comment>
<evidence type="ECO:0000313" key="1">
    <source>
        <dbReference type="EMBL" id="GAA3623151.1"/>
    </source>
</evidence>
<proteinExistence type="predicted"/>
<evidence type="ECO:0000313" key="2">
    <source>
        <dbReference type="Proteomes" id="UP001501697"/>
    </source>
</evidence>
<sequence length="179" mass="19175">MWVVFGAILLALLIIAAAFWYRVVAEQRLAAEQARTNVLISEIAALSDVSAALSTRDELTDFRTEAMASDLTWSPVLRTITSVLPAGTTVTGLDFTAGGAPQSGDPTLEQGLVGTVTFDSPTPIDIVPLIRALRATDGVYYADGQSVTSSQANLYSYVLTVEFDQTVYSQEYAQEEGGE</sequence>
<name>A0ABP7A1I7_9MICO</name>
<keyword evidence="2" id="KW-1185">Reference proteome</keyword>